<dbReference type="FunFam" id="3.40.50.300:FF:000134">
    <property type="entry name" value="Iron-enterobactin ABC transporter ATP-binding protein"/>
    <property type="match status" value="1"/>
</dbReference>
<evidence type="ECO:0000256" key="8">
    <source>
        <dbReference type="ARBA" id="ARBA00023065"/>
    </source>
</evidence>
<keyword evidence="8" id="KW-0406">Ion transport</keyword>
<evidence type="ECO:0000256" key="7">
    <source>
        <dbReference type="ARBA" id="ARBA00023004"/>
    </source>
</evidence>
<keyword evidence="2" id="KW-0813">Transport</keyword>
<dbReference type="CDD" id="cd03214">
    <property type="entry name" value="ABC_Iron-Siderophores_B12_Hemin"/>
    <property type="match status" value="1"/>
</dbReference>
<feature type="domain" description="ABC transporter" evidence="10">
    <location>
        <begin position="10"/>
        <end position="250"/>
    </location>
</feature>
<dbReference type="InterPro" id="IPR027417">
    <property type="entry name" value="P-loop_NTPase"/>
</dbReference>
<dbReference type="PANTHER" id="PTHR42771:SF2">
    <property type="entry name" value="IRON(3+)-HYDROXAMATE IMPORT ATP-BINDING PROTEIN FHUC"/>
    <property type="match status" value="1"/>
</dbReference>
<reference evidence="11" key="1">
    <citation type="submission" date="2022-11" db="EMBL/GenBank/DDBJ databases">
        <title>Salinimicrobium profundisediminis sp. nov., isolated from deep-sea sediment of the Mariana Trench.</title>
        <authorList>
            <person name="Fu H."/>
        </authorList>
    </citation>
    <scope>NUCLEOTIDE SEQUENCE</scope>
    <source>
        <strain evidence="11">MT39</strain>
    </source>
</reference>
<dbReference type="Proteomes" id="UP001148482">
    <property type="component" value="Unassembled WGS sequence"/>
</dbReference>
<keyword evidence="5" id="KW-0547">Nucleotide-binding</keyword>
<dbReference type="Pfam" id="PF00005">
    <property type="entry name" value="ABC_tran"/>
    <property type="match status" value="1"/>
</dbReference>
<protein>
    <submittedName>
        <fullName evidence="11">ABC transporter ATP-binding protein</fullName>
    </submittedName>
</protein>
<dbReference type="GO" id="GO:0016887">
    <property type="term" value="F:ATP hydrolysis activity"/>
    <property type="evidence" value="ECO:0007669"/>
    <property type="project" value="InterPro"/>
</dbReference>
<keyword evidence="3" id="KW-1003">Cell membrane</keyword>
<evidence type="ECO:0000313" key="12">
    <source>
        <dbReference type="Proteomes" id="UP001148482"/>
    </source>
</evidence>
<dbReference type="InterPro" id="IPR003439">
    <property type="entry name" value="ABC_transporter-like_ATP-bd"/>
</dbReference>
<evidence type="ECO:0000259" key="10">
    <source>
        <dbReference type="PROSITE" id="PS50893"/>
    </source>
</evidence>
<sequence>MEAEKKHIILKTENLSIGYRKKQLEKVVASGINIEVTEGELVAVIGINGVGKSTFLRTVSGIQPELSGHIEINGVNRKNISSERLATMISLVLTEQPLSKNLGVAELVALGRQPYTNWIGRLSPGDLKIVKNALALVKIEEIQEKKCHELSDGQLQKVLISRALAQNTPLMILDEPTSHLDMYHKAQVLKLLKDLSLRTRKAVIFATHEINLALQLCDKIILMKPNEVVQGKPQQLIQKGHFESIFPSDLIVFDTATESFRIKT</sequence>
<dbReference type="GO" id="GO:0005886">
    <property type="term" value="C:plasma membrane"/>
    <property type="evidence" value="ECO:0007669"/>
    <property type="project" value="UniProtKB-SubCell"/>
</dbReference>
<evidence type="ECO:0000256" key="1">
    <source>
        <dbReference type="ARBA" id="ARBA00004202"/>
    </source>
</evidence>
<dbReference type="PROSITE" id="PS50893">
    <property type="entry name" value="ABC_TRANSPORTER_2"/>
    <property type="match status" value="1"/>
</dbReference>
<dbReference type="InterPro" id="IPR003593">
    <property type="entry name" value="AAA+_ATPase"/>
</dbReference>
<dbReference type="GO" id="GO:0006826">
    <property type="term" value="P:iron ion transport"/>
    <property type="evidence" value="ECO:0007669"/>
    <property type="project" value="UniProtKB-KW"/>
</dbReference>
<evidence type="ECO:0000256" key="5">
    <source>
        <dbReference type="ARBA" id="ARBA00022741"/>
    </source>
</evidence>
<comment type="caution">
    <text evidence="11">The sequence shown here is derived from an EMBL/GenBank/DDBJ whole genome shotgun (WGS) entry which is preliminary data.</text>
</comment>
<evidence type="ECO:0000256" key="9">
    <source>
        <dbReference type="ARBA" id="ARBA00023136"/>
    </source>
</evidence>
<dbReference type="AlphaFoldDB" id="A0A9X3CTJ0"/>
<dbReference type="EMBL" id="JAPJDA010000001">
    <property type="protein sequence ID" value="MCX2836561.1"/>
    <property type="molecule type" value="Genomic_DNA"/>
</dbReference>
<gene>
    <name evidence="11" type="ORF">OQ279_00230</name>
</gene>
<evidence type="ECO:0000256" key="3">
    <source>
        <dbReference type="ARBA" id="ARBA00022475"/>
    </source>
</evidence>
<dbReference type="SUPFAM" id="SSF52540">
    <property type="entry name" value="P-loop containing nucleoside triphosphate hydrolases"/>
    <property type="match status" value="1"/>
</dbReference>
<dbReference type="GO" id="GO:0005524">
    <property type="term" value="F:ATP binding"/>
    <property type="evidence" value="ECO:0007669"/>
    <property type="project" value="UniProtKB-KW"/>
</dbReference>
<keyword evidence="4" id="KW-0410">Iron transport</keyword>
<evidence type="ECO:0000256" key="4">
    <source>
        <dbReference type="ARBA" id="ARBA00022496"/>
    </source>
</evidence>
<evidence type="ECO:0000256" key="6">
    <source>
        <dbReference type="ARBA" id="ARBA00022840"/>
    </source>
</evidence>
<evidence type="ECO:0000313" key="11">
    <source>
        <dbReference type="EMBL" id="MCX2836561.1"/>
    </source>
</evidence>
<dbReference type="InterPro" id="IPR051535">
    <property type="entry name" value="Siderophore_ABC-ATPase"/>
</dbReference>
<keyword evidence="12" id="KW-1185">Reference proteome</keyword>
<dbReference type="Gene3D" id="3.40.50.300">
    <property type="entry name" value="P-loop containing nucleotide triphosphate hydrolases"/>
    <property type="match status" value="1"/>
</dbReference>
<comment type="subcellular location">
    <subcellularLocation>
        <location evidence="1">Cell membrane</location>
        <topology evidence="1">Peripheral membrane protein</topology>
    </subcellularLocation>
</comment>
<evidence type="ECO:0000256" key="2">
    <source>
        <dbReference type="ARBA" id="ARBA00022448"/>
    </source>
</evidence>
<organism evidence="11 12">
    <name type="scientific">Salinimicrobium profundisediminis</name>
    <dbReference type="NCBI Taxonomy" id="2994553"/>
    <lineage>
        <taxon>Bacteria</taxon>
        <taxon>Pseudomonadati</taxon>
        <taxon>Bacteroidota</taxon>
        <taxon>Flavobacteriia</taxon>
        <taxon>Flavobacteriales</taxon>
        <taxon>Flavobacteriaceae</taxon>
        <taxon>Salinimicrobium</taxon>
    </lineage>
</organism>
<dbReference type="SMART" id="SM00382">
    <property type="entry name" value="AAA"/>
    <property type="match status" value="1"/>
</dbReference>
<dbReference type="PANTHER" id="PTHR42771">
    <property type="entry name" value="IRON(3+)-HYDROXAMATE IMPORT ATP-BINDING PROTEIN FHUC"/>
    <property type="match status" value="1"/>
</dbReference>
<proteinExistence type="predicted"/>
<keyword evidence="7" id="KW-0408">Iron</keyword>
<keyword evidence="6 11" id="KW-0067">ATP-binding</keyword>
<name>A0A9X3CTJ0_9FLAO</name>
<accession>A0A9X3CTJ0</accession>
<keyword evidence="9" id="KW-0472">Membrane</keyword>